<feature type="compositionally biased region" description="Basic and acidic residues" evidence="1">
    <location>
        <begin position="133"/>
        <end position="147"/>
    </location>
</feature>
<dbReference type="VEuPathDB" id="ToxoDB:EMWEY_00018310"/>
<dbReference type="EMBL" id="HG718932">
    <property type="protein sequence ID" value="CDJ56410.1"/>
    <property type="molecule type" value="Genomic_DNA"/>
</dbReference>
<evidence type="ECO:0000256" key="1">
    <source>
        <dbReference type="SAM" id="MobiDB-lite"/>
    </source>
</evidence>
<dbReference type="GeneID" id="25335817"/>
<evidence type="ECO:0000313" key="2">
    <source>
        <dbReference type="EMBL" id="CDJ56410.1"/>
    </source>
</evidence>
<gene>
    <name evidence="2" type="ORF">EMWEY_00018310</name>
</gene>
<keyword evidence="3" id="KW-1185">Reference proteome</keyword>
<feature type="compositionally biased region" description="Basic and acidic residues" evidence="1">
    <location>
        <begin position="29"/>
        <end position="42"/>
    </location>
</feature>
<dbReference type="OrthoDB" id="348358at2759"/>
<feature type="compositionally biased region" description="Polar residues" evidence="1">
    <location>
        <begin position="1"/>
        <end position="12"/>
    </location>
</feature>
<proteinExistence type="predicted"/>
<name>U6M3Y6_EIMMA</name>
<feature type="compositionally biased region" description="Basic and acidic residues" evidence="1">
    <location>
        <begin position="108"/>
        <end position="123"/>
    </location>
</feature>
<reference evidence="2" key="1">
    <citation type="submission" date="2013-10" db="EMBL/GenBank/DDBJ databases">
        <title>Genomic analysis of the causative agents of coccidiosis in chickens.</title>
        <authorList>
            <person name="Reid A.J."/>
            <person name="Blake D."/>
            <person name="Billington K."/>
            <person name="Browne H."/>
            <person name="Dunn M."/>
            <person name="Hung S."/>
            <person name="Kawahara F."/>
            <person name="Miranda-Saavedra D."/>
            <person name="Mourier T."/>
            <person name="Nagra H."/>
            <person name="Otto T.D."/>
            <person name="Rawlings N."/>
            <person name="Sanchez A."/>
            <person name="Sanders M."/>
            <person name="Subramaniam C."/>
            <person name="Tay Y."/>
            <person name="Dear P."/>
            <person name="Doerig C."/>
            <person name="Gruber A."/>
            <person name="Parkinson J."/>
            <person name="Shirley M."/>
            <person name="Wan K.L."/>
            <person name="Berriman M."/>
            <person name="Tomley F."/>
            <person name="Pain A."/>
        </authorList>
    </citation>
    <scope>NUCLEOTIDE SEQUENCE [LARGE SCALE GENOMIC DNA]</scope>
    <source>
        <strain evidence="2">Weybridge</strain>
    </source>
</reference>
<evidence type="ECO:0000313" key="3">
    <source>
        <dbReference type="Proteomes" id="UP000030763"/>
    </source>
</evidence>
<dbReference type="AlphaFoldDB" id="U6M3Y6"/>
<protein>
    <submittedName>
        <fullName evidence="2">Uncharacterized protein</fullName>
    </submittedName>
</protein>
<dbReference type="Proteomes" id="UP000030763">
    <property type="component" value="Unassembled WGS sequence"/>
</dbReference>
<organism evidence="2 3">
    <name type="scientific">Eimeria maxima</name>
    <name type="common">Coccidian parasite</name>
    <dbReference type="NCBI Taxonomy" id="5804"/>
    <lineage>
        <taxon>Eukaryota</taxon>
        <taxon>Sar</taxon>
        <taxon>Alveolata</taxon>
        <taxon>Apicomplexa</taxon>
        <taxon>Conoidasida</taxon>
        <taxon>Coccidia</taxon>
        <taxon>Eucoccidiorida</taxon>
        <taxon>Eimeriorina</taxon>
        <taxon>Eimeriidae</taxon>
        <taxon>Eimeria</taxon>
    </lineage>
</organism>
<reference evidence="2" key="2">
    <citation type="submission" date="2013-10" db="EMBL/GenBank/DDBJ databases">
        <authorList>
            <person name="Aslett M."/>
        </authorList>
    </citation>
    <scope>NUCLEOTIDE SEQUENCE [LARGE SCALE GENOMIC DNA]</scope>
    <source>
        <strain evidence="2">Weybridge</strain>
    </source>
</reference>
<dbReference type="RefSeq" id="XP_013333061.1">
    <property type="nucleotide sequence ID" value="XM_013477607.1"/>
</dbReference>
<sequence length="275" mass="29528">MLAAKRTTSSASLGGRGGAVDKQPHSKLKHLDGESGGEDGKHGGKPQLADTEERSSQAKCRKCPANVSTAVAEVGCSTKDGTSKQRTAQRRKKNEPGDGKQFIVLDATSKDAAADEALVEKQKTKDRKRSSNKRKDPEGRPIAHTPEEDASETSIGRLHSLKRRNGPLTEHLWTRLELEDDSLPAACTCETKLPQAAKPTGPTPKCGKKLTEKQRIQSACISAIGPGVQYVTPISQSCDPECCSDEQLADEATLFGIECRVLPEPTCFGEEPCLP</sequence>
<accession>U6M3Y6</accession>
<feature type="region of interest" description="Disordered" evidence="1">
    <location>
        <begin position="1"/>
        <end position="162"/>
    </location>
</feature>